<dbReference type="SUPFAM" id="SSF52374">
    <property type="entry name" value="Nucleotidylyl transferase"/>
    <property type="match status" value="1"/>
</dbReference>
<dbReference type="GO" id="GO:0005737">
    <property type="term" value="C:cytoplasm"/>
    <property type="evidence" value="ECO:0007669"/>
    <property type="project" value="UniProtKB-SubCell"/>
</dbReference>
<dbReference type="EC" id="6.1.1.4" evidence="8"/>
<evidence type="ECO:0000256" key="2">
    <source>
        <dbReference type="ARBA" id="ARBA00022490"/>
    </source>
</evidence>
<dbReference type="Gene3D" id="1.10.10.720">
    <property type="entry name" value="leucyl-tRNA synthetase"/>
    <property type="match status" value="1"/>
</dbReference>
<evidence type="ECO:0000256" key="1">
    <source>
        <dbReference type="ARBA" id="ARBA00005594"/>
    </source>
</evidence>
<dbReference type="InterPro" id="IPR014729">
    <property type="entry name" value="Rossmann-like_a/b/a_fold"/>
</dbReference>
<accession>M1QFE6</accession>
<feature type="short sequence motif" description="'KMSKS' region" evidence="8">
    <location>
        <begin position="632"/>
        <end position="636"/>
    </location>
</feature>
<evidence type="ECO:0000256" key="7">
    <source>
        <dbReference type="ARBA" id="ARBA00023146"/>
    </source>
</evidence>
<sequence length="985" mass="113137">MEQDYKPHEIENKWQKKWNESRIFQAEPDKREKFFITIPYPYLNGNLHAGHTRTFTIGDVVARHKRMLGYNVLYPMGFHVTGTPIVGLAELIASRDPQTMDVYERLHGIPGDILPALDTPEKIVDYFKVEAEKAMRMIGYSIDWRRKFTTTDPTYKKFIEWQYTRLEEKDLIVKGSHPVKWCPNDNNPVEDHDILHGEEATIVEYTLIKFRYKDLVLPCATLRPETTYGVTNLWVNPNVDYVKARVEKDGNVEFWVVSRDAFRKLTFTDRTVEYVEDVPAKSIIGIKLTNPVTGDEVISLPASFVKPENGSGIVMSVPAHAPFDYLALRDLYDADLSEYGITEDLRKIELISLIQVPEFGEFPAKEIVESMGISDQKDPKAEEATKIVYRREFHGGVLKELTGKYKGYPVSKIKDILTRDFLASNAGETFYEFSEPVVCRCGTPCVVNMVKGQWFLNYSNPDWKAKVYKCLGQMRVIPTEYRVEFENKIDWLKDKACARRKGLGTRLPFDKEWLIESLGDSTIYMSYYIIARFIEKGELALEHLTLSFFDYVLLGKGDSAAVSAETGLKPELIEEIRSHFNYWYPVDLRSSGKDLVPNHLLFFLFHHVALFEEEKWPKALAVNGFVSLEGQKMSKSKGPILTLESAVSSYGADITRMYILSTAEQTQDADWQKAGIDSARRQVDRFYAFAKDVIESGKRGTLSAELKQIDRWMLSRMQNYIKETNAALDSIQTREAIQNSFFLLINDVRWYQRRGGEALLYYVLDNWVRLMAPFTPHLCEEVWEAMGHEDPVSLAQYPLYNEDLIDNGAELSEEAVKSTLNDIEEIIRVTKMTPQKVYLYTAPAWKAEAIRCACGLQVEAPLEVGTLIKTLMAKPELKRFGKEIPKFVQKIVPEFKSGGAERYETFAYLGLDEKDLLKESASFLEKEIGCPVEIQSADSPEYDPQKKSRFAEPLRPAIYISTPKYFHILCLFFEEFHVRFLVLSG</sequence>
<dbReference type="InterPro" id="IPR009008">
    <property type="entry name" value="Val/Leu/Ile-tRNA-synth_edit"/>
</dbReference>
<dbReference type="InterPro" id="IPR004493">
    <property type="entry name" value="Leu-tRNA-synth_Ia_arc/euk"/>
</dbReference>
<protein>
    <recommendedName>
        <fullName evidence="8">Leucine--tRNA ligase</fullName>
        <ecNumber evidence="8">6.1.1.4</ecNumber>
    </recommendedName>
    <alternativeName>
        <fullName evidence="8">Leucyl-tRNA synthetase</fullName>
        <shortName evidence="8">LeuRS</shortName>
    </alternativeName>
</protein>
<dbReference type="Proteomes" id="UP000011718">
    <property type="component" value="Chromosome"/>
</dbReference>
<dbReference type="Gene3D" id="3.30.2320.20">
    <property type="entry name" value="Class I aminoacyl-tRNA synthetases (RS)"/>
    <property type="match status" value="1"/>
</dbReference>
<dbReference type="HOGENOM" id="CLU_004174_0_0_2"/>
<feature type="binding site" evidence="8">
    <location>
        <position position="635"/>
    </location>
    <ligand>
        <name>ATP</name>
        <dbReference type="ChEBI" id="CHEBI:30616"/>
    </ligand>
</feature>
<dbReference type="CDD" id="cd07959">
    <property type="entry name" value="Anticodon_Ia_Leu_AEc"/>
    <property type="match status" value="1"/>
</dbReference>
<comment type="subcellular location">
    <subcellularLocation>
        <location evidence="8">Cytoplasm</location>
    </subcellularLocation>
</comment>
<dbReference type="FunFam" id="1.10.730.10:FF:000051">
    <property type="entry name" value="Leucine--tRNA ligase"/>
    <property type="match status" value="1"/>
</dbReference>
<dbReference type="InterPro" id="IPR013155">
    <property type="entry name" value="M/V/L/I-tRNA-synth_anticd-bd"/>
</dbReference>
<evidence type="ECO:0000313" key="12">
    <source>
        <dbReference type="EMBL" id="AGF95734.1"/>
    </source>
</evidence>
<dbReference type="InterPro" id="IPR002300">
    <property type="entry name" value="aa-tRNA-synth_Ia"/>
</dbReference>
<proteinExistence type="inferred from homology"/>
<evidence type="ECO:0000256" key="4">
    <source>
        <dbReference type="ARBA" id="ARBA00022741"/>
    </source>
</evidence>
<dbReference type="Gene3D" id="3.90.740.10">
    <property type="entry name" value="Valyl/Leucyl/Isoleucyl-tRNA synthetase, editing domain"/>
    <property type="match status" value="1"/>
</dbReference>
<keyword evidence="4 8" id="KW-0547">Nucleotide-binding</keyword>
<dbReference type="Pfam" id="PF08264">
    <property type="entry name" value="Anticodon_1"/>
    <property type="match status" value="1"/>
</dbReference>
<gene>
    <name evidence="8" type="primary">leuS</name>
    <name evidence="12" type="ORF">MmTuc01_0285</name>
</gene>
<evidence type="ECO:0000313" key="13">
    <source>
        <dbReference type="Proteomes" id="UP000011718"/>
    </source>
</evidence>
<evidence type="ECO:0000259" key="10">
    <source>
        <dbReference type="Pfam" id="PF00133"/>
    </source>
</evidence>
<dbReference type="Gene3D" id="3.40.50.620">
    <property type="entry name" value="HUPs"/>
    <property type="match status" value="1"/>
</dbReference>
<dbReference type="InterPro" id="IPR020791">
    <property type="entry name" value="Leu-tRNA-lgase_arc"/>
</dbReference>
<dbReference type="InterPro" id="IPR001412">
    <property type="entry name" value="aa-tRNA-synth_I_CS"/>
</dbReference>
<dbReference type="GO" id="GO:0006429">
    <property type="term" value="P:leucyl-tRNA aminoacylation"/>
    <property type="evidence" value="ECO:0007669"/>
    <property type="project" value="UniProtKB-UniRule"/>
</dbReference>
<feature type="domain" description="Methionyl/Valyl/Leucyl/Isoleucyl-tRNA synthetase anticodon-binding" evidence="11">
    <location>
        <begin position="710"/>
        <end position="837"/>
    </location>
</feature>
<dbReference type="GO" id="GO:0005524">
    <property type="term" value="F:ATP binding"/>
    <property type="evidence" value="ECO:0007669"/>
    <property type="project" value="UniProtKB-UniRule"/>
</dbReference>
<comment type="catalytic activity">
    <reaction evidence="8">
        <text>tRNA(Leu) + L-leucine + ATP = L-leucyl-tRNA(Leu) + AMP + diphosphate</text>
        <dbReference type="Rhea" id="RHEA:11688"/>
        <dbReference type="Rhea" id="RHEA-COMP:9613"/>
        <dbReference type="Rhea" id="RHEA-COMP:9622"/>
        <dbReference type="ChEBI" id="CHEBI:30616"/>
        <dbReference type="ChEBI" id="CHEBI:33019"/>
        <dbReference type="ChEBI" id="CHEBI:57427"/>
        <dbReference type="ChEBI" id="CHEBI:78442"/>
        <dbReference type="ChEBI" id="CHEBI:78494"/>
        <dbReference type="ChEBI" id="CHEBI:456215"/>
        <dbReference type="EC" id="6.1.1.4"/>
    </reaction>
</comment>
<dbReference type="HAMAP" id="MF_00049_A">
    <property type="entry name" value="Leu_tRNA_synth_A"/>
    <property type="match status" value="1"/>
</dbReference>
<dbReference type="PANTHER" id="PTHR45794:SF1">
    <property type="entry name" value="LEUCINE--TRNA LIGASE, CYTOPLASMIC"/>
    <property type="match status" value="1"/>
</dbReference>
<name>M1QFE6_METMZ</name>
<dbReference type="Gene3D" id="1.10.730.10">
    <property type="entry name" value="Isoleucyl-tRNA Synthetase, Domain 1"/>
    <property type="match status" value="1"/>
</dbReference>
<comment type="similarity">
    <text evidence="1 8 9">Belongs to the class-I aminoacyl-tRNA synthetase family.</text>
</comment>
<dbReference type="AlphaFoldDB" id="M1QFE6"/>
<keyword evidence="5 8" id="KW-0067">ATP-binding</keyword>
<feature type="domain" description="Aminoacyl-tRNA synthetase class Ia" evidence="10">
    <location>
        <begin position="13"/>
        <end position="671"/>
    </location>
</feature>
<dbReference type="PANTHER" id="PTHR45794">
    <property type="entry name" value="LEUCYL-TRNA SYNTHETASE"/>
    <property type="match status" value="1"/>
</dbReference>
<keyword evidence="6 8" id="KW-0648">Protein biosynthesis</keyword>
<dbReference type="NCBIfam" id="TIGR00395">
    <property type="entry name" value="leuS_arch"/>
    <property type="match status" value="1"/>
</dbReference>
<evidence type="ECO:0000256" key="5">
    <source>
        <dbReference type="ARBA" id="ARBA00022840"/>
    </source>
</evidence>
<evidence type="ECO:0000256" key="8">
    <source>
        <dbReference type="HAMAP-Rule" id="MF_00049"/>
    </source>
</evidence>
<evidence type="ECO:0000256" key="3">
    <source>
        <dbReference type="ARBA" id="ARBA00022598"/>
    </source>
</evidence>
<keyword evidence="2 8" id="KW-0963">Cytoplasm</keyword>
<dbReference type="GO" id="GO:0004823">
    <property type="term" value="F:leucine-tRNA ligase activity"/>
    <property type="evidence" value="ECO:0007669"/>
    <property type="project" value="UniProtKB-UniRule"/>
</dbReference>
<dbReference type="GO" id="GO:0002161">
    <property type="term" value="F:aminoacyl-tRNA deacylase activity"/>
    <property type="evidence" value="ECO:0007669"/>
    <property type="project" value="InterPro"/>
</dbReference>
<dbReference type="SUPFAM" id="SSF47323">
    <property type="entry name" value="Anticodon-binding domain of a subclass of class I aminoacyl-tRNA synthetases"/>
    <property type="match status" value="1"/>
</dbReference>
<keyword evidence="7 8" id="KW-0030">Aminoacyl-tRNA synthetase</keyword>
<keyword evidence="3 8" id="KW-0436">Ligase</keyword>
<dbReference type="KEGG" id="mmaz:MmTuc01_0285"/>
<dbReference type="NCBIfam" id="NF008957">
    <property type="entry name" value="PRK12300.1"/>
    <property type="match status" value="1"/>
</dbReference>
<dbReference type="SUPFAM" id="SSF50677">
    <property type="entry name" value="ValRS/IleRS/LeuRS editing domain"/>
    <property type="match status" value="1"/>
</dbReference>
<evidence type="ECO:0000259" key="11">
    <source>
        <dbReference type="Pfam" id="PF08264"/>
    </source>
</evidence>
<dbReference type="InterPro" id="IPR009080">
    <property type="entry name" value="tRNAsynth_Ia_anticodon-bd"/>
</dbReference>
<organism evidence="12 13">
    <name type="scientific">Methanosarcina mazei Tuc01</name>
    <dbReference type="NCBI Taxonomy" id="1236903"/>
    <lineage>
        <taxon>Archaea</taxon>
        <taxon>Methanobacteriati</taxon>
        <taxon>Methanobacteriota</taxon>
        <taxon>Stenosarchaea group</taxon>
        <taxon>Methanomicrobia</taxon>
        <taxon>Methanosarcinales</taxon>
        <taxon>Methanosarcinaceae</taxon>
        <taxon>Methanosarcina</taxon>
    </lineage>
</organism>
<feature type="short sequence motif" description="'HIGH' region" evidence="8">
    <location>
        <begin position="41"/>
        <end position="51"/>
    </location>
</feature>
<dbReference type="Pfam" id="PF00133">
    <property type="entry name" value="tRNA-synt_1"/>
    <property type="match status" value="1"/>
</dbReference>
<dbReference type="EMBL" id="CP004144">
    <property type="protein sequence ID" value="AGF95734.1"/>
    <property type="molecule type" value="Genomic_DNA"/>
</dbReference>
<evidence type="ECO:0000256" key="9">
    <source>
        <dbReference type="RuleBase" id="RU363035"/>
    </source>
</evidence>
<dbReference type="PROSITE" id="PS00178">
    <property type="entry name" value="AA_TRNA_LIGASE_I"/>
    <property type="match status" value="1"/>
</dbReference>
<reference evidence="12 13" key="1">
    <citation type="journal article" date="2013" name="Genome Announc.">
        <title>Complete Genome of a Methanosarcina mazei Strain Isolated from Sediment Samples from an Amazonian Flooded Area.</title>
        <authorList>
            <person name="Assis das Gracas D."/>
            <person name="Thiago Juca Ramos R."/>
            <person name="Vieira Araujo A.C."/>
            <person name="Zahlouth R."/>
            <person name="Ribeiro Carneiro A."/>
            <person name="Souza Lopes T."/>
            <person name="Azevedo Barauna R."/>
            <person name="Azevedo V."/>
            <person name="Cruz Schneider M.P."/>
            <person name="Pellizari V.H."/>
            <person name="Silva A."/>
        </authorList>
    </citation>
    <scope>NUCLEOTIDE SEQUENCE [LARGE SCALE GENOMIC DNA]</scope>
    <source>
        <strain evidence="12 13">Tuc01</strain>
    </source>
</reference>
<evidence type="ECO:0000256" key="6">
    <source>
        <dbReference type="ARBA" id="ARBA00022917"/>
    </source>
</evidence>
<dbReference type="FunFam" id="3.90.740.10:FF:000024">
    <property type="entry name" value="Leucine--tRNA ligase"/>
    <property type="match status" value="1"/>
</dbReference>